<evidence type="ECO:0008006" key="4">
    <source>
        <dbReference type="Google" id="ProtNLM"/>
    </source>
</evidence>
<dbReference type="RefSeq" id="WP_234659970.1">
    <property type="nucleotide sequence ID" value="NZ_AP027734.1"/>
</dbReference>
<feature type="signal peptide" evidence="1">
    <location>
        <begin position="1"/>
        <end position="29"/>
    </location>
</feature>
<reference evidence="3" key="1">
    <citation type="journal article" date="2019" name="Int. J. Syst. Evol. Microbiol.">
        <title>The Global Catalogue of Microorganisms (GCM) 10K type strain sequencing project: providing services to taxonomists for standard genome sequencing and annotation.</title>
        <authorList>
            <consortium name="The Broad Institute Genomics Platform"/>
            <consortium name="The Broad Institute Genome Sequencing Center for Infectious Disease"/>
            <person name="Wu L."/>
            <person name="Ma J."/>
        </authorList>
    </citation>
    <scope>NUCLEOTIDE SEQUENCE [LARGE SCALE GENOMIC DNA]</scope>
    <source>
        <strain evidence="3">NBRC 109019</strain>
    </source>
</reference>
<dbReference type="Proteomes" id="UP001321477">
    <property type="component" value="Chromosome"/>
</dbReference>
<accession>A0ABN6YCU0</accession>
<organism evidence="2 3">
    <name type="scientific">Agromyces marinus</name>
    <dbReference type="NCBI Taxonomy" id="1389020"/>
    <lineage>
        <taxon>Bacteria</taxon>
        <taxon>Bacillati</taxon>
        <taxon>Actinomycetota</taxon>
        <taxon>Actinomycetes</taxon>
        <taxon>Micrococcales</taxon>
        <taxon>Microbacteriaceae</taxon>
        <taxon>Agromyces</taxon>
    </lineage>
</organism>
<gene>
    <name evidence="2" type="ORF">GCM10025870_22800</name>
</gene>
<name>A0ABN6YCU0_9MICO</name>
<evidence type="ECO:0000256" key="1">
    <source>
        <dbReference type="SAM" id="SignalP"/>
    </source>
</evidence>
<keyword evidence="3" id="KW-1185">Reference proteome</keyword>
<evidence type="ECO:0000313" key="2">
    <source>
        <dbReference type="EMBL" id="BDZ55207.1"/>
    </source>
</evidence>
<protein>
    <recommendedName>
        <fullName evidence="4">Secreted protein</fullName>
    </recommendedName>
</protein>
<keyword evidence="1" id="KW-0732">Signal</keyword>
<evidence type="ECO:0000313" key="3">
    <source>
        <dbReference type="Proteomes" id="UP001321477"/>
    </source>
</evidence>
<dbReference type="EMBL" id="AP027734">
    <property type="protein sequence ID" value="BDZ55207.1"/>
    <property type="molecule type" value="Genomic_DNA"/>
</dbReference>
<sequence>MTLMTKRKRAGFGTVVAVALAMMGSVVVAAPAQAVCSGAYLSVNTAAQASAKVSSNCTNGSTIRARKNWYYTDSSNSPVDASYGPWIGTTALTSTVYLPSGRYHKSNVIESR</sequence>
<feature type="chain" id="PRO_5046459588" description="Secreted protein" evidence="1">
    <location>
        <begin position="30"/>
        <end position="112"/>
    </location>
</feature>
<proteinExistence type="predicted"/>